<feature type="transmembrane region" description="Helical" evidence="1">
    <location>
        <begin position="61"/>
        <end position="82"/>
    </location>
</feature>
<protein>
    <recommendedName>
        <fullName evidence="4">Cell division protein FtsL</fullName>
    </recommendedName>
</protein>
<keyword evidence="3" id="KW-1185">Reference proteome</keyword>
<comment type="caution">
    <text evidence="2">The sequence shown here is derived from an EMBL/GenBank/DDBJ whole genome shotgun (WGS) entry which is preliminary data.</text>
</comment>
<name>A0A3R8R9X7_9FIRM</name>
<dbReference type="AlphaFoldDB" id="A0A3R8R9X7"/>
<accession>A0A3R8R9X7</accession>
<sequence>MGALSGDARHGSQSGQAYVYDNIARQPEVPPVHVPVGEPEYRQKTSRQVLKNRRRALSMNTAYAVFLASAAIFAVVICFLYLRLQSETVARSESITALQRELAELTEKNDAAYQAAADSVNLNTVRDRAVNQLGMVYASQGSVVSYKNPTTDCVKQYNDIPENGVLAKSGSLTE</sequence>
<evidence type="ECO:0000313" key="3">
    <source>
        <dbReference type="Proteomes" id="UP000274920"/>
    </source>
</evidence>
<keyword evidence="1" id="KW-1133">Transmembrane helix</keyword>
<keyword evidence="1" id="KW-0812">Transmembrane</keyword>
<dbReference type="EMBL" id="RHJS01000002">
    <property type="protein sequence ID" value="RRK35235.1"/>
    <property type="molecule type" value="Genomic_DNA"/>
</dbReference>
<proteinExistence type="predicted"/>
<evidence type="ECO:0000256" key="1">
    <source>
        <dbReference type="SAM" id="Phobius"/>
    </source>
</evidence>
<reference evidence="2" key="1">
    <citation type="submission" date="2018-10" db="EMBL/GenBank/DDBJ databases">
        <title>Schaedlerella arabinophila gen. nov. sp. nov., isolated from the mouse intestinal tract and comparative analysis with the genome of the closely related altered Schaedler flora strain ASF502.</title>
        <authorList>
            <person name="Miyake S."/>
            <person name="Soh M."/>
            <person name="Seedorf H."/>
        </authorList>
    </citation>
    <scope>NUCLEOTIDE SEQUENCE [LARGE SCALE GENOMIC DNA]</scope>
    <source>
        <strain evidence="2">DSM 106076</strain>
    </source>
</reference>
<dbReference type="Proteomes" id="UP000274920">
    <property type="component" value="Unassembled WGS sequence"/>
</dbReference>
<evidence type="ECO:0000313" key="2">
    <source>
        <dbReference type="EMBL" id="RRK35235.1"/>
    </source>
</evidence>
<gene>
    <name evidence="2" type="ORF">EBB54_07615</name>
</gene>
<evidence type="ECO:0008006" key="4">
    <source>
        <dbReference type="Google" id="ProtNLM"/>
    </source>
</evidence>
<keyword evidence="1" id="KW-0472">Membrane</keyword>
<organism evidence="2 3">
    <name type="scientific">Schaedlerella arabinosiphila</name>
    <dbReference type="NCBI Taxonomy" id="2044587"/>
    <lineage>
        <taxon>Bacteria</taxon>
        <taxon>Bacillati</taxon>
        <taxon>Bacillota</taxon>
        <taxon>Clostridia</taxon>
        <taxon>Lachnospirales</taxon>
        <taxon>Lachnospiraceae</taxon>
        <taxon>Schaedlerella</taxon>
    </lineage>
</organism>